<dbReference type="eggNOG" id="COG1042">
    <property type="taxonomic scope" value="Bacteria"/>
</dbReference>
<dbReference type="SUPFAM" id="SSF51735">
    <property type="entry name" value="NAD(P)-binding Rossmann-fold domains"/>
    <property type="match status" value="1"/>
</dbReference>
<dbReference type="InterPro" id="IPR011761">
    <property type="entry name" value="ATP-grasp"/>
</dbReference>
<dbReference type="AlphaFoldDB" id="Q5LKJ3"/>
<dbReference type="HOGENOM" id="CLU_007415_3_1_5"/>
<evidence type="ECO:0000313" key="8">
    <source>
        <dbReference type="EMBL" id="AAV97520.1"/>
    </source>
</evidence>
<keyword evidence="3 6" id="KW-0547">Nucleotide-binding</keyword>
<evidence type="ECO:0000256" key="1">
    <source>
        <dbReference type="ARBA" id="ARBA00022532"/>
    </source>
</evidence>
<feature type="domain" description="ATP-grasp" evidence="7">
    <location>
        <begin position="489"/>
        <end position="542"/>
    </location>
</feature>
<dbReference type="SUPFAM" id="SSF56059">
    <property type="entry name" value="Glutathione synthetase ATP-binding domain-like"/>
    <property type="match status" value="1"/>
</dbReference>
<evidence type="ECO:0000313" key="9">
    <source>
        <dbReference type="Proteomes" id="UP000001023"/>
    </source>
</evidence>
<dbReference type="Gene3D" id="3.40.50.720">
    <property type="entry name" value="NAD(P)-binding Rossmann-like Domain"/>
    <property type="match status" value="1"/>
</dbReference>
<dbReference type="InterPro" id="IPR013815">
    <property type="entry name" value="ATP_grasp_subdomain_1"/>
</dbReference>
<dbReference type="Pfam" id="PF13607">
    <property type="entry name" value="Succ_CoA_lig"/>
    <property type="match status" value="1"/>
</dbReference>
<sequence length="690" mass="72087">MKDQSSASAALNALLAPKSIALVGVSDRAESYGRALDRMVSEGGFAGRVMRVNPRLAAQSQGRIAASLDELPEPPEHVVLSVATARVEAAVDAALAAGARALTVFSACPDAAMRERIGDKVRAAGAALCGPNSMGFHNITLGLRVTPFPVPLDLRAGGVGLIAQSGSILGALMNNDRRLRFSQAVSTGSETVTTAADYLRWMVDQPETRVVGLFLETVRDPQGFIAAMEAAAARDIAVVILKVGRSALSARMAISHTGALVGDDAVLRALVHRLGGHMAGSLDEMAAMLALFAQGRRATAPGIASIHDSGGERELMADMAEDHRLDYAALSPATTAAIQAVLEPGIAAENPLDAWGTGQGARETYTRALAAMMADARVGTGLYVLNWRGNYYLHEMHAQALGDAFGQTEKPLAAVSNFSRSDDAMLAGRFADLGIPLISGMQNAMAAVRALHDHGPVSRFRAPEPPHPRAQYWRDVLGGRDWIGEAEGLALFADFGIESPSHALVGTREEAFLAAERIGGPVVLKTAQPGLSHKSDSGGVKIGLATPQAVAEAFDDLAARFQGDILVAEMVAPGAEWSMGAINDPDFGPAVRIAPGGIFVDLIDEHVLLIAPFSAAEAAAAIDKLRAGKLLAGLRGRPTLAASQLAHAAAALSRLAWDLRDTLAEVEINPIIVNTQGAMAVDAVIRAHPS</sequence>
<dbReference type="InterPro" id="IPR032875">
    <property type="entry name" value="Succ_CoA_lig_flav_dom"/>
</dbReference>
<keyword evidence="2" id="KW-0436">Ligase</keyword>
<protein>
    <submittedName>
        <fullName evidence="8">Acetyl-CoA synthetase, putative</fullName>
    </submittedName>
</protein>
<organism evidence="8 9">
    <name type="scientific">Ruegeria pomeroyi (strain ATCC 700808 / DSM 15171 / DSS-3)</name>
    <name type="common">Silicibacter pomeroyi</name>
    <dbReference type="NCBI Taxonomy" id="246200"/>
    <lineage>
        <taxon>Bacteria</taxon>
        <taxon>Pseudomonadati</taxon>
        <taxon>Pseudomonadota</taxon>
        <taxon>Alphaproteobacteria</taxon>
        <taxon>Rhodobacterales</taxon>
        <taxon>Roseobacteraceae</taxon>
        <taxon>Ruegeria</taxon>
    </lineage>
</organism>
<evidence type="ECO:0000256" key="4">
    <source>
        <dbReference type="ARBA" id="ARBA00022840"/>
    </source>
</evidence>
<dbReference type="InterPro" id="IPR016102">
    <property type="entry name" value="Succinyl-CoA_synth-like"/>
</dbReference>
<dbReference type="InterPro" id="IPR036291">
    <property type="entry name" value="NAD(P)-bd_dom_sf"/>
</dbReference>
<dbReference type="PROSITE" id="PS50975">
    <property type="entry name" value="ATP_GRASP"/>
    <property type="match status" value="1"/>
</dbReference>
<keyword evidence="1" id="KW-0816">Tricarboxylic acid cycle</keyword>
<dbReference type="Pfam" id="PF13380">
    <property type="entry name" value="CoA_binding_2"/>
    <property type="match status" value="1"/>
</dbReference>
<evidence type="ECO:0000256" key="6">
    <source>
        <dbReference type="PROSITE-ProRule" id="PRU00409"/>
    </source>
</evidence>
<dbReference type="PANTHER" id="PTHR43334:SF1">
    <property type="entry name" value="3-HYDROXYPROPIONATE--COA LIGASE [ADP-FORMING]"/>
    <property type="match status" value="1"/>
</dbReference>
<dbReference type="EMBL" id="CP000032">
    <property type="protein sequence ID" value="AAV97520.1"/>
    <property type="molecule type" value="Genomic_DNA"/>
</dbReference>
<dbReference type="GO" id="GO:0005524">
    <property type="term" value="F:ATP binding"/>
    <property type="evidence" value="ECO:0007669"/>
    <property type="project" value="UniProtKB-UniRule"/>
</dbReference>
<reference evidence="8 9" key="2">
    <citation type="journal article" date="2014" name="Stand. Genomic Sci.">
        <title>An updated genome annotation for the model marine bacterium Ruegeria pomeroyi DSS-3.</title>
        <authorList>
            <person name="Rivers A.R."/>
            <person name="Smith C.B."/>
            <person name="Moran M.A."/>
        </authorList>
    </citation>
    <scope>GENOME REANNOTATION</scope>
    <source>
        <strain evidence="9">ATCC 700808 / DSM 15171 / DSS-3</strain>
        <plasmid evidence="9">Plasmid megaplasmid Spo</plasmid>
    </source>
</reference>
<reference evidence="8 9" key="1">
    <citation type="journal article" date="2004" name="Nature">
        <title>Genome sequence of Silicibacter pomeroyi reveals adaptations to the marine environment.</title>
        <authorList>
            <person name="Moran M.A."/>
            <person name="Buchan A."/>
            <person name="Gonzalez J.M."/>
            <person name="Heidelberg J.F."/>
            <person name="Whitman W.B."/>
            <person name="Kiene R.P."/>
            <person name="Henriksen J.R."/>
            <person name="King G.M."/>
            <person name="Belas R."/>
            <person name="Fuqua C."/>
            <person name="Brinkac L."/>
            <person name="Lewis M."/>
            <person name="Johri S."/>
            <person name="Weaver B."/>
            <person name="Pai G."/>
            <person name="Eisen J.A."/>
            <person name="Rahe E."/>
            <person name="Sheldon W.M."/>
            <person name="Ye W."/>
            <person name="Miller T.R."/>
            <person name="Carlton J."/>
            <person name="Rasko D.A."/>
            <person name="Paulsen I.T."/>
            <person name="Ren Q."/>
            <person name="Daugherty S.C."/>
            <person name="Deboy R.T."/>
            <person name="Dodson R.J."/>
            <person name="Durkin A.S."/>
            <person name="Madupu R."/>
            <person name="Nelson W.C."/>
            <person name="Sullivan S.A."/>
            <person name="Rosovitz M.J."/>
            <person name="Haft D.H."/>
            <person name="Selengut J."/>
            <person name="Ward N."/>
        </authorList>
    </citation>
    <scope>NUCLEOTIDE SEQUENCE [LARGE SCALE GENOMIC DNA]</scope>
    <source>
        <strain evidence="9">ATCC 700808 / DSM 15171 / DSS-3</strain>
        <plasmid evidence="9">Plasmid megaplasmid Spo</plasmid>
    </source>
</reference>
<dbReference type="PANTHER" id="PTHR43334">
    <property type="entry name" value="ACETATE--COA LIGASE [ADP-FORMING]"/>
    <property type="match status" value="1"/>
</dbReference>
<dbReference type="GO" id="GO:0046872">
    <property type="term" value="F:metal ion binding"/>
    <property type="evidence" value="ECO:0007669"/>
    <property type="project" value="InterPro"/>
</dbReference>
<dbReference type="InterPro" id="IPR003781">
    <property type="entry name" value="CoA-bd"/>
</dbReference>
<name>Q5LKJ3_RUEPO</name>
<dbReference type="GO" id="GO:0006099">
    <property type="term" value="P:tricarboxylic acid cycle"/>
    <property type="evidence" value="ECO:0007669"/>
    <property type="project" value="UniProtKB-KW"/>
</dbReference>
<accession>Q5LKJ3</accession>
<dbReference type="Proteomes" id="UP000001023">
    <property type="component" value="Plasmid megaplasmid"/>
</dbReference>
<dbReference type="FunFam" id="3.40.50.261:FF:000021">
    <property type="entry name" value="Acetyl-CoA synthetase, putative"/>
    <property type="match status" value="1"/>
</dbReference>
<dbReference type="KEGG" id="sil:SPOA0388"/>
<evidence type="ECO:0000256" key="2">
    <source>
        <dbReference type="ARBA" id="ARBA00022598"/>
    </source>
</evidence>
<dbReference type="Gene3D" id="3.30.1490.20">
    <property type="entry name" value="ATP-grasp fold, A domain"/>
    <property type="match status" value="1"/>
</dbReference>
<dbReference type="InterPro" id="IPR051538">
    <property type="entry name" value="Acyl-CoA_Synth/Transferase"/>
</dbReference>
<keyword evidence="4 6" id="KW-0067">ATP-binding</keyword>
<dbReference type="FunFam" id="3.30.1490.20:FF:000020">
    <property type="entry name" value="Protein lysine acetyltransferase"/>
    <property type="match status" value="1"/>
</dbReference>
<keyword evidence="8" id="KW-0614">Plasmid</keyword>
<dbReference type="Gene3D" id="3.30.470.20">
    <property type="entry name" value="ATP-grasp fold, B domain"/>
    <property type="match status" value="1"/>
</dbReference>
<evidence type="ECO:0000256" key="5">
    <source>
        <dbReference type="ARBA" id="ARBA00060888"/>
    </source>
</evidence>
<dbReference type="Gene3D" id="3.40.50.261">
    <property type="entry name" value="Succinyl-CoA synthetase domains"/>
    <property type="match status" value="2"/>
</dbReference>
<dbReference type="PaxDb" id="246200-SPOA0388"/>
<evidence type="ECO:0000259" key="7">
    <source>
        <dbReference type="PROSITE" id="PS50975"/>
    </source>
</evidence>
<dbReference type="SUPFAM" id="SSF52210">
    <property type="entry name" value="Succinyl-CoA synthetase domains"/>
    <property type="match status" value="2"/>
</dbReference>
<proteinExistence type="inferred from homology"/>
<gene>
    <name evidence="8" type="ordered locus">SPOA0388</name>
</gene>
<dbReference type="Pfam" id="PF13549">
    <property type="entry name" value="ATP-grasp_5"/>
    <property type="match status" value="1"/>
</dbReference>
<keyword evidence="9" id="KW-1185">Reference proteome</keyword>
<dbReference type="GO" id="GO:0016874">
    <property type="term" value="F:ligase activity"/>
    <property type="evidence" value="ECO:0007669"/>
    <property type="project" value="UniProtKB-KW"/>
</dbReference>
<dbReference type="SMART" id="SM00881">
    <property type="entry name" value="CoA_binding"/>
    <property type="match status" value="1"/>
</dbReference>
<geneLocation type="plasmid" evidence="9">
    <name>megaplasmid Spo</name>
</geneLocation>
<evidence type="ECO:0000256" key="3">
    <source>
        <dbReference type="ARBA" id="ARBA00022741"/>
    </source>
</evidence>
<comment type="similarity">
    <text evidence="5">In the N-terminal section; belongs to the acetate CoA ligase alpha subunit family.</text>
</comment>
<dbReference type="eggNOG" id="COG0045">
    <property type="taxonomic scope" value="Bacteria"/>
</dbReference>